<accession>A0ABV5KD16</accession>
<dbReference type="InterPro" id="IPR016032">
    <property type="entry name" value="Sig_transdc_resp-reg_C-effctor"/>
</dbReference>
<dbReference type="SMART" id="SM01043">
    <property type="entry name" value="BTAD"/>
    <property type="match status" value="1"/>
</dbReference>
<dbReference type="Pfam" id="PF03704">
    <property type="entry name" value="BTAD"/>
    <property type="match status" value="1"/>
</dbReference>
<dbReference type="Gene3D" id="1.25.40.10">
    <property type="entry name" value="Tetratricopeptide repeat domain"/>
    <property type="match status" value="1"/>
</dbReference>
<dbReference type="InterPro" id="IPR051677">
    <property type="entry name" value="AfsR-DnrI-RedD_regulator"/>
</dbReference>
<dbReference type="InterPro" id="IPR005158">
    <property type="entry name" value="BTAD"/>
</dbReference>
<comment type="caution">
    <text evidence="2">The sequence shown here is derived from an EMBL/GenBank/DDBJ whole genome shotgun (WGS) entry which is preliminary data.</text>
</comment>
<dbReference type="RefSeq" id="WP_170215222.1">
    <property type="nucleotide sequence ID" value="NZ_JBHMDG010000015.1"/>
</dbReference>
<reference evidence="2 3" key="1">
    <citation type="submission" date="2024-09" db="EMBL/GenBank/DDBJ databases">
        <authorList>
            <person name="Sun Q."/>
            <person name="Mori K."/>
        </authorList>
    </citation>
    <scope>NUCLEOTIDE SEQUENCE [LARGE SCALE GENOMIC DNA]</scope>
    <source>
        <strain evidence="2 3">JCM 9626</strain>
    </source>
</reference>
<evidence type="ECO:0000313" key="3">
    <source>
        <dbReference type="Proteomes" id="UP001589750"/>
    </source>
</evidence>
<dbReference type="InterPro" id="IPR011990">
    <property type="entry name" value="TPR-like_helical_dom_sf"/>
</dbReference>
<protein>
    <submittedName>
        <fullName evidence="2">BTAD domain-containing putative transcriptional regulator</fullName>
    </submittedName>
</protein>
<dbReference type="Gene3D" id="1.10.10.10">
    <property type="entry name" value="Winged helix-like DNA-binding domain superfamily/Winged helix DNA-binding domain"/>
    <property type="match status" value="1"/>
</dbReference>
<keyword evidence="3" id="KW-1185">Reference proteome</keyword>
<dbReference type="EMBL" id="JBHMDG010000015">
    <property type="protein sequence ID" value="MFB9313993.1"/>
    <property type="molecule type" value="Genomic_DNA"/>
</dbReference>
<sequence length="236" mass="26052">MTRADGTGVEPSAWGTSKTMDLLRILALEQGRAIRSSTLVGLLWPDVPPERGRGSLRTAASRIRVAIGADCVARRHGELLLVNATVDVSELRQLAVAVRHAAARRSWDETMLLTETAETVYRGDFQASNDEAGWAVLAREDLRQVRLRILLDAAQCAIETGRFVEARDLAQTVVTVDPASETAHRNLMRAHAELGEIGQAIRVFEGYRTVLADELGIDPSRVTRELHLRLLQDRTI</sequence>
<feature type="domain" description="Bacterial transcriptional activator" evidence="1">
    <location>
        <begin position="86"/>
        <end position="231"/>
    </location>
</feature>
<dbReference type="InterPro" id="IPR036388">
    <property type="entry name" value="WH-like_DNA-bd_sf"/>
</dbReference>
<evidence type="ECO:0000259" key="1">
    <source>
        <dbReference type="SMART" id="SM01043"/>
    </source>
</evidence>
<dbReference type="PANTHER" id="PTHR35807">
    <property type="entry name" value="TRANSCRIPTIONAL REGULATOR REDD-RELATED"/>
    <property type="match status" value="1"/>
</dbReference>
<organism evidence="2 3">
    <name type="scientific">Nocardioides plantarum</name>
    <dbReference type="NCBI Taxonomy" id="29299"/>
    <lineage>
        <taxon>Bacteria</taxon>
        <taxon>Bacillati</taxon>
        <taxon>Actinomycetota</taxon>
        <taxon>Actinomycetes</taxon>
        <taxon>Propionibacteriales</taxon>
        <taxon>Nocardioidaceae</taxon>
        <taxon>Nocardioides</taxon>
    </lineage>
</organism>
<dbReference type="SUPFAM" id="SSF46894">
    <property type="entry name" value="C-terminal effector domain of the bipartite response regulators"/>
    <property type="match status" value="1"/>
</dbReference>
<evidence type="ECO:0000313" key="2">
    <source>
        <dbReference type="EMBL" id="MFB9313993.1"/>
    </source>
</evidence>
<dbReference type="Proteomes" id="UP001589750">
    <property type="component" value="Unassembled WGS sequence"/>
</dbReference>
<name>A0ABV5KD16_9ACTN</name>
<proteinExistence type="predicted"/>
<dbReference type="SUPFAM" id="SSF48452">
    <property type="entry name" value="TPR-like"/>
    <property type="match status" value="1"/>
</dbReference>
<gene>
    <name evidence="2" type="ORF">ACFFRI_13140</name>
</gene>